<reference evidence="1 2" key="1">
    <citation type="submission" date="2019-01" db="EMBL/GenBank/DDBJ databases">
        <authorList>
            <person name="Ferrante I. M."/>
        </authorList>
    </citation>
    <scope>NUCLEOTIDE SEQUENCE [LARGE SCALE GENOMIC DNA]</scope>
    <source>
        <strain evidence="1 2">B856</strain>
    </source>
</reference>
<sequence length="460" mass="50193">MPGHNELPTLAGSNLNATMSKNSLTVTTGPCTSDIVLESMEEYVGCIENVDQQHLFEEGLLQQAARQRKIAMEHGLSEAEAALIRLQMTTLSKGVLAGGSDADGIRSTIENTLSAKIASTQLNDILEQVCGAGDPLRTAQSHGSSCNITMKRPLSVDFCDGVVLPMDTTLPTSLPGNALVASRQRKSARSLVDIAAEDDAYQEEKEDYLTIDEGAIYECAICNDSCSPDVPSRSSNDLHTRKPIFCRMPCCQPIGDFPNDEPQGGKHDNFKVCTACMPVLTVATKDGTSRVGRCPRCREWVSLLTLHSTSASTVVRKLGSSGKCETCQQVKWPLVVDEPATCDACFLAQETSPLIYECEDCHQPQPVQSTLYRSQRCPKTFGRDSFPCNKCERSTHWRLLSDQLPLIPANDIPECWGDELCLELARTRVQIARQGIAKLDFPGRNAMVELAKNEAGCSIM</sequence>
<dbReference type="EMBL" id="CAACVS010000105">
    <property type="protein sequence ID" value="VEU36837.1"/>
    <property type="molecule type" value="Genomic_DNA"/>
</dbReference>
<name>A0A448Z3Y8_9STRA</name>
<accession>A0A448Z3Y8</accession>
<evidence type="ECO:0000313" key="2">
    <source>
        <dbReference type="Proteomes" id="UP000291116"/>
    </source>
</evidence>
<proteinExistence type="predicted"/>
<dbReference type="Proteomes" id="UP000291116">
    <property type="component" value="Unassembled WGS sequence"/>
</dbReference>
<keyword evidence="2" id="KW-1185">Reference proteome</keyword>
<dbReference type="OrthoDB" id="42146at2759"/>
<protein>
    <submittedName>
        <fullName evidence="1">Uncharacterized protein</fullName>
    </submittedName>
</protein>
<evidence type="ECO:0000313" key="1">
    <source>
        <dbReference type="EMBL" id="VEU36837.1"/>
    </source>
</evidence>
<organism evidence="1 2">
    <name type="scientific">Pseudo-nitzschia multistriata</name>
    <dbReference type="NCBI Taxonomy" id="183589"/>
    <lineage>
        <taxon>Eukaryota</taxon>
        <taxon>Sar</taxon>
        <taxon>Stramenopiles</taxon>
        <taxon>Ochrophyta</taxon>
        <taxon>Bacillariophyta</taxon>
        <taxon>Bacillariophyceae</taxon>
        <taxon>Bacillariophycidae</taxon>
        <taxon>Bacillariales</taxon>
        <taxon>Bacillariaceae</taxon>
        <taxon>Pseudo-nitzschia</taxon>
    </lineage>
</organism>
<gene>
    <name evidence="1" type="ORF">PSNMU_V1.4_AUG-EV-PASAV3_0036100</name>
</gene>
<dbReference type="AlphaFoldDB" id="A0A448Z3Y8"/>